<dbReference type="Pfam" id="PF13432">
    <property type="entry name" value="TPR_16"/>
    <property type="match status" value="1"/>
</dbReference>
<evidence type="ECO:0000256" key="7">
    <source>
        <dbReference type="PROSITE-ProRule" id="PRU00339"/>
    </source>
</evidence>
<feature type="repeat" description="TPR" evidence="7">
    <location>
        <begin position="392"/>
        <end position="425"/>
    </location>
</feature>
<keyword evidence="4" id="KW-0833">Ubl conjugation pathway</keyword>
<gene>
    <name evidence="10" type="ORF">MSAN_02232600</name>
</gene>
<comment type="caution">
    <text evidence="10">The sequence shown here is derived from an EMBL/GenBank/DDBJ whole genome shotgun (WGS) entry which is preliminary data.</text>
</comment>
<dbReference type="Pfam" id="PF04049">
    <property type="entry name" value="ANAPC8"/>
    <property type="match status" value="1"/>
</dbReference>
<evidence type="ECO:0000256" key="6">
    <source>
        <dbReference type="ARBA" id="ARBA00023306"/>
    </source>
</evidence>
<keyword evidence="1" id="KW-0132">Cell division</keyword>
<dbReference type="OrthoDB" id="10262026at2759"/>
<keyword evidence="11" id="KW-1185">Reference proteome</keyword>
<dbReference type="Proteomes" id="UP000623467">
    <property type="component" value="Unassembled WGS sequence"/>
</dbReference>
<dbReference type="EMBL" id="JACAZH010000033">
    <property type="protein sequence ID" value="KAF7337593.1"/>
    <property type="molecule type" value="Genomic_DNA"/>
</dbReference>
<evidence type="ECO:0000313" key="11">
    <source>
        <dbReference type="Proteomes" id="UP000623467"/>
    </source>
</evidence>
<keyword evidence="6" id="KW-0131">Cell cycle</keyword>
<protein>
    <submittedName>
        <fullName evidence="10">TPR-REGION domain-containing protein</fullName>
    </submittedName>
</protein>
<dbReference type="PANTHER" id="PTHR12558:SF10">
    <property type="entry name" value="CELL DIVISION CYCLE PROTEIN 23 HOMOLOG"/>
    <property type="match status" value="1"/>
</dbReference>
<dbReference type="AlphaFoldDB" id="A0A8H6XAD2"/>
<dbReference type="InterPro" id="IPR007192">
    <property type="entry name" value="APC8"/>
</dbReference>
<evidence type="ECO:0000256" key="2">
    <source>
        <dbReference type="ARBA" id="ARBA00022737"/>
    </source>
</evidence>
<feature type="repeat" description="TPR" evidence="7">
    <location>
        <begin position="426"/>
        <end position="459"/>
    </location>
</feature>
<evidence type="ECO:0000256" key="8">
    <source>
        <dbReference type="SAM" id="MobiDB-lite"/>
    </source>
</evidence>
<evidence type="ECO:0000256" key="1">
    <source>
        <dbReference type="ARBA" id="ARBA00022618"/>
    </source>
</evidence>
<keyword evidence="5 7" id="KW-0802">TPR repeat</keyword>
<evidence type="ECO:0000259" key="9">
    <source>
        <dbReference type="Pfam" id="PF04049"/>
    </source>
</evidence>
<feature type="repeat" description="TPR" evidence="7">
    <location>
        <begin position="358"/>
        <end position="391"/>
    </location>
</feature>
<evidence type="ECO:0000313" key="10">
    <source>
        <dbReference type="EMBL" id="KAF7337593.1"/>
    </source>
</evidence>
<accession>A0A8H6XAD2</accession>
<feature type="domain" description="Cdc23" evidence="9">
    <location>
        <begin position="24"/>
        <end position="268"/>
    </location>
</feature>
<dbReference type="PANTHER" id="PTHR12558">
    <property type="entry name" value="CELL DIVISION CYCLE 16,23,27"/>
    <property type="match status" value="1"/>
</dbReference>
<evidence type="ECO:0000256" key="5">
    <source>
        <dbReference type="ARBA" id="ARBA00022803"/>
    </source>
</evidence>
<proteinExistence type="predicted"/>
<evidence type="ECO:0000256" key="4">
    <source>
        <dbReference type="ARBA" id="ARBA00022786"/>
    </source>
</evidence>
<sequence length="569" mass="64515">MAENALASSQPMSEITYVDVQMISDIRKTTKEAHERGLLTATKWALDLLRAVSQERRSSSAQKSPKDTPPSTEEEIREEEVFELARKSVDEKQHARAEHLLRNCHSDKAVFLRTYCRYISSEKKALRAWHTAYGDRHQPPTPVNPLLTELYQSVEAVAEPWLLFLKALFLFRLARYDEAIDCVLLSIAALPWNWSAWQLLGDCIHDPKSLSTHLQKITLPPSHPLVQIFMVRMMNELYSTTQTELEICDTLLGPSFFPQSLFLMSLRANVLYNLHRYAQAEQQFDSILAIDPYRIDDLDTLANILYAVENKEKLSALAQFFLVLNKDRPEGATIHCGRSTKNPSSIFRRAIELDRTCSAAWTLMGIEYLEMTNLQAAVDSFRRAIDVNPKDYRAWSGLGKSYGIMGMHSYALHYHSRSLRLRPEEAECWEDLAHAFEASGRLEDAIVCFKRALDADAPHPMTVFLRLAHLLSQTNDQAGAVSYAQAAVAQGEAHAQPVEYYAKALVAVAEYQIRLPGGDWTRAREYLERVVDSPSPPPDDPTHSKAVELLKYVKTKIADARRVRPGLIS</sequence>
<dbReference type="InterPro" id="IPR011990">
    <property type="entry name" value="TPR-like_helical_dom_sf"/>
</dbReference>
<dbReference type="SUPFAM" id="SSF48452">
    <property type="entry name" value="TPR-like"/>
    <property type="match status" value="2"/>
</dbReference>
<dbReference type="GO" id="GO:0031145">
    <property type="term" value="P:anaphase-promoting complex-dependent catabolic process"/>
    <property type="evidence" value="ECO:0007669"/>
    <property type="project" value="TreeGrafter"/>
</dbReference>
<reference evidence="10" key="1">
    <citation type="submission" date="2020-05" db="EMBL/GenBank/DDBJ databases">
        <title>Mycena genomes resolve the evolution of fungal bioluminescence.</title>
        <authorList>
            <person name="Tsai I.J."/>
        </authorList>
    </citation>
    <scope>NUCLEOTIDE SEQUENCE</scope>
    <source>
        <strain evidence="10">160909Yilan</strain>
    </source>
</reference>
<name>A0A8H6XAD2_9AGAR</name>
<dbReference type="GO" id="GO:0005680">
    <property type="term" value="C:anaphase-promoting complex"/>
    <property type="evidence" value="ECO:0007669"/>
    <property type="project" value="InterPro"/>
</dbReference>
<dbReference type="PROSITE" id="PS50005">
    <property type="entry name" value="TPR"/>
    <property type="match status" value="3"/>
</dbReference>
<dbReference type="GO" id="GO:0051301">
    <property type="term" value="P:cell division"/>
    <property type="evidence" value="ECO:0007669"/>
    <property type="project" value="UniProtKB-KW"/>
</dbReference>
<keyword evidence="2" id="KW-0677">Repeat</keyword>
<keyword evidence="3" id="KW-0498">Mitosis</keyword>
<dbReference type="Gene3D" id="1.25.40.10">
    <property type="entry name" value="Tetratricopeptide repeat domain"/>
    <property type="match status" value="2"/>
</dbReference>
<dbReference type="SMART" id="SM00028">
    <property type="entry name" value="TPR"/>
    <property type="match status" value="6"/>
</dbReference>
<evidence type="ECO:0000256" key="3">
    <source>
        <dbReference type="ARBA" id="ARBA00022776"/>
    </source>
</evidence>
<dbReference type="GO" id="GO:0016567">
    <property type="term" value="P:protein ubiquitination"/>
    <property type="evidence" value="ECO:0007669"/>
    <property type="project" value="TreeGrafter"/>
</dbReference>
<dbReference type="Pfam" id="PF13181">
    <property type="entry name" value="TPR_8"/>
    <property type="match status" value="1"/>
</dbReference>
<organism evidence="10 11">
    <name type="scientific">Mycena sanguinolenta</name>
    <dbReference type="NCBI Taxonomy" id="230812"/>
    <lineage>
        <taxon>Eukaryota</taxon>
        <taxon>Fungi</taxon>
        <taxon>Dikarya</taxon>
        <taxon>Basidiomycota</taxon>
        <taxon>Agaricomycotina</taxon>
        <taxon>Agaricomycetes</taxon>
        <taxon>Agaricomycetidae</taxon>
        <taxon>Agaricales</taxon>
        <taxon>Marasmiineae</taxon>
        <taxon>Mycenaceae</taxon>
        <taxon>Mycena</taxon>
    </lineage>
</organism>
<feature type="region of interest" description="Disordered" evidence="8">
    <location>
        <begin position="55"/>
        <end position="78"/>
    </location>
</feature>
<dbReference type="InterPro" id="IPR019734">
    <property type="entry name" value="TPR_rpt"/>
</dbReference>
<dbReference type="GO" id="GO:0045842">
    <property type="term" value="P:positive regulation of mitotic metaphase/anaphase transition"/>
    <property type="evidence" value="ECO:0007669"/>
    <property type="project" value="TreeGrafter"/>
</dbReference>